<name>A0ABW5DJF1_9HYPH</name>
<dbReference type="EMBL" id="JBHUIR010000034">
    <property type="protein sequence ID" value="MFD2260116.1"/>
    <property type="molecule type" value="Genomic_DNA"/>
</dbReference>
<comment type="caution">
    <text evidence="2">The sequence shown here is derived from an EMBL/GenBank/DDBJ whole genome shotgun (WGS) entry which is preliminary data.</text>
</comment>
<dbReference type="Pfam" id="PF06674">
    <property type="entry name" value="DUF1176"/>
    <property type="match status" value="1"/>
</dbReference>
<dbReference type="InterPro" id="IPR009560">
    <property type="entry name" value="DUF1176"/>
</dbReference>
<sequence>MRPIQLLAAASLAVFAQAIPAVAQSQPPYLDDRSRPQQLIRSLYNAINRHEYGRAYSYFADPPAPSFDDYEKGFAGTQSVEVLTGVPFADAGAGTVRYHLPVAILAQNTNGEAHVFAGCYVLRLSSPTAQTTPYTPMVIESGRLRPANGDLAAVLPTRCSDDEPERTEDELLLQQAREAFRAIYGGECQISDTEEEDDAPRHYRISWRPSWGSEDTPDEELDLFRFFCYRGAYNEVHAYLVRSDLTGSIVPLAFATPELEITYEDDDSEKPATDIRIVGYQAENMLVNSDYDPDSMTITSHSKWRGLGDAFSSGTWLFRQGKFTLVKYEVDPSYDGEINPVTVLDYDTAP</sequence>
<keyword evidence="1" id="KW-0732">Signal</keyword>
<evidence type="ECO:0000313" key="3">
    <source>
        <dbReference type="Proteomes" id="UP001597373"/>
    </source>
</evidence>
<evidence type="ECO:0000313" key="2">
    <source>
        <dbReference type="EMBL" id="MFD2260116.1"/>
    </source>
</evidence>
<keyword evidence="3" id="KW-1185">Reference proteome</keyword>
<protein>
    <submittedName>
        <fullName evidence="2">DUF1176 domain-containing protein</fullName>
    </submittedName>
</protein>
<dbReference type="Proteomes" id="UP001597373">
    <property type="component" value="Unassembled WGS sequence"/>
</dbReference>
<gene>
    <name evidence="2" type="ORF">ACFSMZ_10100</name>
</gene>
<dbReference type="RefSeq" id="WP_165278699.1">
    <property type="nucleotide sequence ID" value="NZ_BAABGS010000075.1"/>
</dbReference>
<accession>A0ABW5DJF1</accession>
<reference evidence="3" key="1">
    <citation type="journal article" date="2019" name="Int. J. Syst. Evol. Microbiol.">
        <title>The Global Catalogue of Microorganisms (GCM) 10K type strain sequencing project: providing services to taxonomists for standard genome sequencing and annotation.</title>
        <authorList>
            <consortium name="The Broad Institute Genomics Platform"/>
            <consortium name="The Broad Institute Genome Sequencing Center for Infectious Disease"/>
            <person name="Wu L."/>
            <person name="Ma J."/>
        </authorList>
    </citation>
    <scope>NUCLEOTIDE SEQUENCE [LARGE SCALE GENOMIC DNA]</scope>
    <source>
        <strain evidence="3">KCTC 23707</strain>
    </source>
</reference>
<organism evidence="2 3">
    <name type="scientific">Chelativorans composti</name>
    <dbReference type="NCBI Taxonomy" id="768533"/>
    <lineage>
        <taxon>Bacteria</taxon>
        <taxon>Pseudomonadati</taxon>
        <taxon>Pseudomonadota</taxon>
        <taxon>Alphaproteobacteria</taxon>
        <taxon>Hyphomicrobiales</taxon>
        <taxon>Phyllobacteriaceae</taxon>
        <taxon>Chelativorans</taxon>
    </lineage>
</organism>
<feature type="signal peptide" evidence="1">
    <location>
        <begin position="1"/>
        <end position="23"/>
    </location>
</feature>
<evidence type="ECO:0000256" key="1">
    <source>
        <dbReference type="SAM" id="SignalP"/>
    </source>
</evidence>
<feature type="chain" id="PRO_5047344801" evidence="1">
    <location>
        <begin position="24"/>
        <end position="350"/>
    </location>
</feature>
<proteinExistence type="predicted"/>